<feature type="transmembrane region" description="Helical" evidence="6">
    <location>
        <begin position="21"/>
        <end position="43"/>
    </location>
</feature>
<feature type="transmembrane region" description="Helical" evidence="6">
    <location>
        <begin position="626"/>
        <end position="646"/>
    </location>
</feature>
<feature type="transmembrane region" description="Helical" evidence="6">
    <location>
        <begin position="568"/>
        <end position="591"/>
    </location>
</feature>
<feature type="coiled-coil region" evidence="5">
    <location>
        <begin position="358"/>
        <end position="392"/>
    </location>
</feature>
<evidence type="ECO:0000256" key="4">
    <source>
        <dbReference type="ARBA" id="ARBA00023136"/>
    </source>
</evidence>
<evidence type="ECO:0000256" key="5">
    <source>
        <dbReference type="SAM" id="Coils"/>
    </source>
</evidence>
<dbReference type="InterPro" id="IPR013525">
    <property type="entry name" value="ABC2_TM"/>
</dbReference>
<feature type="transmembrane region" description="Helical" evidence="6">
    <location>
        <begin position="527"/>
        <end position="547"/>
    </location>
</feature>
<dbReference type="PANTHER" id="PTHR43077">
    <property type="entry name" value="TRANSPORT PERMEASE YVFS-RELATED"/>
    <property type="match status" value="1"/>
</dbReference>
<name>A0ABQ3DEY1_9ACTN</name>
<dbReference type="InterPro" id="IPR051328">
    <property type="entry name" value="T7SS_ABC-Transporter"/>
</dbReference>
<comment type="caution">
    <text evidence="8">The sequence shown here is derived from an EMBL/GenBank/DDBJ whole genome shotgun (WGS) entry which is preliminary data.</text>
</comment>
<dbReference type="Pfam" id="PF12698">
    <property type="entry name" value="ABC2_membrane_3"/>
    <property type="match status" value="1"/>
</dbReference>
<reference evidence="9" key="1">
    <citation type="journal article" date="2019" name="Int. J. Syst. Evol. Microbiol.">
        <title>The Global Catalogue of Microorganisms (GCM) 10K type strain sequencing project: providing services to taxonomists for standard genome sequencing and annotation.</title>
        <authorList>
            <consortium name="The Broad Institute Genomics Platform"/>
            <consortium name="The Broad Institute Genome Sequencing Center for Infectious Disease"/>
            <person name="Wu L."/>
            <person name="Ma J."/>
        </authorList>
    </citation>
    <scope>NUCLEOTIDE SEQUENCE [LARGE SCALE GENOMIC DNA]</scope>
    <source>
        <strain evidence="9">JCM 4737</strain>
    </source>
</reference>
<keyword evidence="4 6" id="KW-0472">Membrane</keyword>
<dbReference type="InterPro" id="IPR017501">
    <property type="entry name" value="Phage_infect_YhgE_C"/>
</dbReference>
<keyword evidence="2 6" id="KW-0812">Transmembrane</keyword>
<evidence type="ECO:0000259" key="7">
    <source>
        <dbReference type="Pfam" id="PF12698"/>
    </source>
</evidence>
<evidence type="ECO:0000313" key="8">
    <source>
        <dbReference type="EMBL" id="GHA84452.1"/>
    </source>
</evidence>
<keyword evidence="9" id="KW-1185">Reference proteome</keyword>
<comment type="subcellular location">
    <subcellularLocation>
        <location evidence="1">Membrane</location>
        <topology evidence="1">Multi-pass membrane protein</topology>
    </subcellularLocation>
</comment>
<evidence type="ECO:0000313" key="9">
    <source>
        <dbReference type="Proteomes" id="UP000599437"/>
    </source>
</evidence>
<dbReference type="Gene3D" id="1.10.287.950">
    <property type="entry name" value="Methyl-accepting chemotaxis protein"/>
    <property type="match status" value="1"/>
</dbReference>
<dbReference type="PANTHER" id="PTHR43077:SF5">
    <property type="entry name" value="PHAGE INFECTION PROTEIN"/>
    <property type="match status" value="1"/>
</dbReference>
<organism evidence="8 9">
    <name type="scientific">Streptomyces chryseus</name>
    <dbReference type="NCBI Taxonomy" id="68186"/>
    <lineage>
        <taxon>Bacteria</taxon>
        <taxon>Bacillati</taxon>
        <taxon>Actinomycetota</taxon>
        <taxon>Actinomycetes</taxon>
        <taxon>Kitasatosporales</taxon>
        <taxon>Streptomycetaceae</taxon>
        <taxon>Streptomyces</taxon>
    </lineage>
</organism>
<dbReference type="EMBL" id="BMVO01000001">
    <property type="protein sequence ID" value="GHA84452.1"/>
    <property type="molecule type" value="Genomic_DNA"/>
</dbReference>
<gene>
    <name evidence="8" type="ORF">GCM10010346_03710</name>
</gene>
<sequence length="722" mass="76402">MRSPKLAALELKRFGRGKLPRAALVALLLLPLLYGALYLWSFWDPYGRLDRIPVALVNDDRGAEAGGKKIAAGDEITEKLLDSKVFEWHEVSADEARRGVEDGAYYLSLTMPENFSERIASSSGDVPETSALRVRTNDANNYIVGQISRTVFSEVRTAASKDASRSFLDKIFISFSDIHDSTEKAAKGADDIRGGIGKAKKGSSDLKGGLNKAKAGSAELSQGLTKAKKASTKLSGGLRTLHTKSGELKTGAQGVADGTQRLADKVNGIANSVSPYLRDNGKTVGDTAKLVADSTRIVRDNLGSLVKRAPVAAEASRVAADELHTVYAARCVNQPLADPACPHLKKADKAAADTALIAADVNNLVKNQRGDLDQLDKELGKLQDQARKIAERAPHLDEDLDTAVSQVNALNNGAKKVAEGAARISTGLGSAKTGAVDLDSGIGRLDTGATDLDNGLARLQSGAGELNGGLIKLVDGSGDLASGLHKGVGKIPDYDKEKRDQRTGVMADPVQLASQSMHKAPNYGTGFAPYFIPLSLWVGAMVAYMLIQPLNRRALAAGASAWRIALAGWLPVAALGVLQVAALMSVLHWGLGLRMERAAGTIGFLVLVTGCFSAIVQWLNARFGAAGRILVLAVLMLQLTSAGGTYPVQTSPGFFNAIHPFLPMTYVVEGLRRLITGGGLEPVWTGSVVLLAFTAGAVALTALSARRKQVWTLDRLHPELSL</sequence>
<evidence type="ECO:0000256" key="3">
    <source>
        <dbReference type="ARBA" id="ARBA00022989"/>
    </source>
</evidence>
<dbReference type="InterPro" id="IPR017500">
    <property type="entry name" value="Phage_infect_YhgE_N"/>
</dbReference>
<evidence type="ECO:0000256" key="1">
    <source>
        <dbReference type="ARBA" id="ARBA00004141"/>
    </source>
</evidence>
<evidence type="ECO:0000256" key="6">
    <source>
        <dbReference type="SAM" id="Phobius"/>
    </source>
</evidence>
<dbReference type="Proteomes" id="UP000599437">
    <property type="component" value="Unassembled WGS sequence"/>
</dbReference>
<feature type="transmembrane region" description="Helical" evidence="6">
    <location>
        <begin position="683"/>
        <end position="705"/>
    </location>
</feature>
<dbReference type="RefSeq" id="WP_138898690.1">
    <property type="nucleotide sequence ID" value="NZ_BMVO01000001.1"/>
</dbReference>
<protein>
    <submittedName>
        <fullName evidence="8">Membrane protein</fullName>
    </submittedName>
</protein>
<keyword evidence="5" id="KW-0175">Coiled coil</keyword>
<feature type="domain" description="ABC-2 type transporter transmembrane" evidence="7">
    <location>
        <begin position="494"/>
        <end position="702"/>
    </location>
</feature>
<dbReference type="Gene3D" id="3.40.1710.10">
    <property type="entry name" value="abc type-2 transporter like domain"/>
    <property type="match status" value="1"/>
</dbReference>
<dbReference type="NCBIfam" id="TIGR03061">
    <property type="entry name" value="pip_yhgE_Nterm"/>
    <property type="match status" value="1"/>
</dbReference>
<evidence type="ECO:0000256" key="2">
    <source>
        <dbReference type="ARBA" id="ARBA00022692"/>
    </source>
</evidence>
<dbReference type="NCBIfam" id="TIGR03062">
    <property type="entry name" value="pip_yhgE_Cterm"/>
    <property type="match status" value="1"/>
</dbReference>
<keyword evidence="3 6" id="KW-1133">Transmembrane helix</keyword>
<feature type="transmembrane region" description="Helical" evidence="6">
    <location>
        <begin position="597"/>
        <end position="619"/>
    </location>
</feature>
<accession>A0ABQ3DEY1</accession>
<proteinExistence type="predicted"/>